<reference evidence="2" key="1">
    <citation type="submission" date="2023-06" db="EMBL/GenBank/DDBJ databases">
        <authorList>
            <person name="Kurt Z."/>
        </authorList>
    </citation>
    <scope>NUCLEOTIDE SEQUENCE</scope>
</reference>
<protein>
    <submittedName>
        <fullName evidence="3">Hypothetical_protein</fullName>
    </submittedName>
</protein>
<keyword evidence="1" id="KW-0472">Membrane</keyword>
<evidence type="ECO:0000313" key="3">
    <source>
        <dbReference type="EMBL" id="CAL6045593.1"/>
    </source>
</evidence>
<proteinExistence type="predicted"/>
<feature type="transmembrane region" description="Helical" evidence="1">
    <location>
        <begin position="40"/>
        <end position="65"/>
    </location>
</feature>
<keyword evidence="4" id="KW-1185">Reference proteome</keyword>
<dbReference type="EMBL" id="CAXDID020000164">
    <property type="protein sequence ID" value="CAL6045593.1"/>
    <property type="molecule type" value="Genomic_DNA"/>
</dbReference>
<sequence length="122" mass="14210">MDCFDSYAQCFSSCYPYDQDCEYYDYSAKFCCFNVEKIQWWVWLLIALAILAFVSFISCCVCCCCSKKKQQQITIYVDKTEKQPLNPAPVYQAPVYQQIPVPQYNVPYNVEPNGQAPMPQIF</sequence>
<evidence type="ECO:0000313" key="2">
    <source>
        <dbReference type="EMBL" id="CAI9949151.1"/>
    </source>
</evidence>
<gene>
    <name evidence="2" type="ORF">HINF_LOCUS36796</name>
    <name evidence="3" type="ORF">HINF_LOCUS41181</name>
</gene>
<dbReference type="Proteomes" id="UP001642409">
    <property type="component" value="Unassembled WGS sequence"/>
</dbReference>
<keyword evidence="1" id="KW-0812">Transmembrane</keyword>
<keyword evidence="1" id="KW-1133">Transmembrane helix</keyword>
<dbReference type="EMBL" id="CATOUU010000793">
    <property type="protein sequence ID" value="CAI9949151.1"/>
    <property type="molecule type" value="Genomic_DNA"/>
</dbReference>
<name>A0AA86UEQ9_9EUKA</name>
<organism evidence="2">
    <name type="scientific">Hexamita inflata</name>
    <dbReference type="NCBI Taxonomy" id="28002"/>
    <lineage>
        <taxon>Eukaryota</taxon>
        <taxon>Metamonada</taxon>
        <taxon>Diplomonadida</taxon>
        <taxon>Hexamitidae</taxon>
        <taxon>Hexamitinae</taxon>
        <taxon>Hexamita</taxon>
    </lineage>
</organism>
<dbReference type="AlphaFoldDB" id="A0AA86UEQ9"/>
<comment type="caution">
    <text evidence="2">The sequence shown here is derived from an EMBL/GenBank/DDBJ whole genome shotgun (WGS) entry which is preliminary data.</text>
</comment>
<evidence type="ECO:0000313" key="4">
    <source>
        <dbReference type="Proteomes" id="UP001642409"/>
    </source>
</evidence>
<accession>A0AA86UEQ9</accession>
<reference evidence="3 4" key="2">
    <citation type="submission" date="2024-07" db="EMBL/GenBank/DDBJ databases">
        <authorList>
            <person name="Akdeniz Z."/>
        </authorList>
    </citation>
    <scope>NUCLEOTIDE SEQUENCE [LARGE SCALE GENOMIC DNA]</scope>
</reference>
<evidence type="ECO:0000256" key="1">
    <source>
        <dbReference type="SAM" id="Phobius"/>
    </source>
</evidence>